<dbReference type="InterPro" id="IPR004031">
    <property type="entry name" value="PMP22/EMP/MP20/Claudin"/>
</dbReference>
<keyword evidence="4 5" id="KW-0472">Membrane</keyword>
<reference evidence="6" key="1">
    <citation type="journal article" date="2023" name="Mol. Biol. Evol.">
        <title>Third-Generation Sequencing Reveals the Adaptive Role of the Epigenome in Three Deep-Sea Polychaetes.</title>
        <authorList>
            <person name="Perez M."/>
            <person name="Aroh O."/>
            <person name="Sun Y."/>
            <person name="Lan Y."/>
            <person name="Juniper S.K."/>
            <person name="Young C.R."/>
            <person name="Angers B."/>
            <person name="Qian P.Y."/>
        </authorList>
    </citation>
    <scope>NUCLEOTIDE SEQUENCE</scope>
    <source>
        <strain evidence="6">P08H-3</strain>
    </source>
</reference>
<gene>
    <name evidence="6" type="ORF">LSH36_236g04071</name>
</gene>
<feature type="non-terminal residue" evidence="6">
    <location>
        <position position="1"/>
    </location>
</feature>
<protein>
    <submittedName>
        <fullName evidence="6">Uncharacterized protein</fullName>
    </submittedName>
</protein>
<evidence type="ECO:0000256" key="1">
    <source>
        <dbReference type="ARBA" id="ARBA00004141"/>
    </source>
</evidence>
<name>A0AAD9JMU1_9ANNE</name>
<dbReference type="Pfam" id="PF00822">
    <property type="entry name" value="PMP22_Claudin"/>
    <property type="match status" value="1"/>
</dbReference>
<accession>A0AAD9JMU1</accession>
<keyword evidence="2 5" id="KW-0812">Transmembrane</keyword>
<keyword evidence="7" id="KW-1185">Reference proteome</keyword>
<evidence type="ECO:0000256" key="5">
    <source>
        <dbReference type="SAM" id="Phobius"/>
    </source>
</evidence>
<feature type="transmembrane region" description="Helical" evidence="5">
    <location>
        <begin position="72"/>
        <end position="94"/>
    </location>
</feature>
<comment type="caution">
    <text evidence="6">The sequence shown here is derived from an EMBL/GenBank/DDBJ whole genome shotgun (WGS) entry which is preliminary data.</text>
</comment>
<evidence type="ECO:0000313" key="6">
    <source>
        <dbReference type="EMBL" id="KAK2155597.1"/>
    </source>
</evidence>
<feature type="transmembrane region" description="Helical" evidence="5">
    <location>
        <begin position="12"/>
        <end position="30"/>
    </location>
</feature>
<evidence type="ECO:0000256" key="2">
    <source>
        <dbReference type="ARBA" id="ARBA00022692"/>
    </source>
</evidence>
<organism evidence="6 7">
    <name type="scientific">Paralvinella palmiformis</name>
    <dbReference type="NCBI Taxonomy" id="53620"/>
    <lineage>
        <taxon>Eukaryota</taxon>
        <taxon>Metazoa</taxon>
        <taxon>Spiralia</taxon>
        <taxon>Lophotrochozoa</taxon>
        <taxon>Annelida</taxon>
        <taxon>Polychaeta</taxon>
        <taxon>Sedentaria</taxon>
        <taxon>Canalipalpata</taxon>
        <taxon>Terebellida</taxon>
        <taxon>Terebelliformia</taxon>
        <taxon>Alvinellidae</taxon>
        <taxon>Paralvinella</taxon>
    </lineage>
</organism>
<sequence>MVSDKFRLTCSALLVLYFIGLGLLLTGFSTDYWQSTQDSHDGIWRSCFLRTSDSTWDCNRNDVDFYKDWMKAVVAFLIMALITGVLGGVIYMFVPLSASFQFVS</sequence>
<keyword evidence="3 5" id="KW-1133">Transmembrane helix</keyword>
<evidence type="ECO:0000313" key="7">
    <source>
        <dbReference type="Proteomes" id="UP001208570"/>
    </source>
</evidence>
<dbReference type="AlphaFoldDB" id="A0AAD9JMU1"/>
<proteinExistence type="predicted"/>
<dbReference type="GO" id="GO:0016020">
    <property type="term" value="C:membrane"/>
    <property type="evidence" value="ECO:0007669"/>
    <property type="project" value="UniProtKB-SubCell"/>
</dbReference>
<comment type="subcellular location">
    <subcellularLocation>
        <location evidence="1">Membrane</location>
        <topology evidence="1">Multi-pass membrane protein</topology>
    </subcellularLocation>
</comment>
<dbReference type="EMBL" id="JAODUP010000236">
    <property type="protein sequence ID" value="KAK2155597.1"/>
    <property type="molecule type" value="Genomic_DNA"/>
</dbReference>
<dbReference type="Gene3D" id="1.20.140.150">
    <property type="match status" value="1"/>
</dbReference>
<evidence type="ECO:0000256" key="4">
    <source>
        <dbReference type="ARBA" id="ARBA00023136"/>
    </source>
</evidence>
<dbReference type="Proteomes" id="UP001208570">
    <property type="component" value="Unassembled WGS sequence"/>
</dbReference>
<evidence type="ECO:0000256" key="3">
    <source>
        <dbReference type="ARBA" id="ARBA00022989"/>
    </source>
</evidence>